<gene>
    <name evidence="1" type="ORF">DXB99_03315</name>
</gene>
<dbReference type="EMBL" id="QSTP01000001">
    <property type="protein sequence ID" value="RGM75571.1"/>
    <property type="molecule type" value="Genomic_DNA"/>
</dbReference>
<evidence type="ECO:0000313" key="2">
    <source>
        <dbReference type="Proteomes" id="UP000260758"/>
    </source>
</evidence>
<evidence type="ECO:0000313" key="1">
    <source>
        <dbReference type="EMBL" id="RGM75571.1"/>
    </source>
</evidence>
<name>A0A3E4YM63_9FIRM</name>
<sequence>MEGKFRKSKYGNSLYMTVPLFEEKLSPYRAFCGQPHMYLLVWEIDNTLTATLGIGDLDDFDYRRDFENPTIPLIHELINWLKDHENAKINDIGDVGKIINSFYWEGDIDEDDYY</sequence>
<proteinExistence type="predicted"/>
<accession>A0A3E4YM63</accession>
<comment type="caution">
    <text evidence="1">The sequence shown here is derived from an EMBL/GenBank/DDBJ whole genome shotgun (WGS) entry which is preliminary data.</text>
</comment>
<dbReference type="RefSeq" id="WP_117718327.1">
    <property type="nucleotide sequence ID" value="NZ_QSTP01000001.1"/>
</dbReference>
<reference evidence="1 2" key="1">
    <citation type="submission" date="2018-08" db="EMBL/GenBank/DDBJ databases">
        <title>A genome reference for cultivated species of the human gut microbiota.</title>
        <authorList>
            <person name="Zou Y."/>
            <person name="Xue W."/>
            <person name="Luo G."/>
        </authorList>
    </citation>
    <scope>NUCLEOTIDE SEQUENCE [LARGE SCALE GENOMIC DNA]</scope>
    <source>
        <strain evidence="1 2">OM07-13</strain>
    </source>
</reference>
<dbReference type="Proteomes" id="UP000260758">
    <property type="component" value="Unassembled WGS sequence"/>
</dbReference>
<dbReference type="AlphaFoldDB" id="A0A3E4YM63"/>
<organism evidence="1 2">
    <name type="scientific">Agathobacter rectalis</name>
    <dbReference type="NCBI Taxonomy" id="39491"/>
    <lineage>
        <taxon>Bacteria</taxon>
        <taxon>Bacillati</taxon>
        <taxon>Bacillota</taxon>
        <taxon>Clostridia</taxon>
        <taxon>Lachnospirales</taxon>
        <taxon>Lachnospiraceae</taxon>
        <taxon>Agathobacter</taxon>
    </lineage>
</organism>
<protein>
    <submittedName>
        <fullName evidence="1">Uncharacterized protein</fullName>
    </submittedName>
</protein>